<gene>
    <name evidence="1" type="primary">g3812</name>
    <name evidence="1" type="ORF">NpPPO83_00003812</name>
</gene>
<organism evidence="1 2">
    <name type="scientific">Neofusicoccum parvum</name>
    <dbReference type="NCBI Taxonomy" id="310453"/>
    <lineage>
        <taxon>Eukaryota</taxon>
        <taxon>Fungi</taxon>
        <taxon>Dikarya</taxon>
        <taxon>Ascomycota</taxon>
        <taxon>Pezizomycotina</taxon>
        <taxon>Dothideomycetes</taxon>
        <taxon>Dothideomycetes incertae sedis</taxon>
        <taxon>Botryosphaeriales</taxon>
        <taxon>Botryosphaeriaceae</taxon>
        <taxon>Neofusicoccum</taxon>
    </lineage>
</organism>
<proteinExistence type="predicted"/>
<comment type="caution">
    <text evidence="1">The sequence shown here is derived from an EMBL/GenBank/DDBJ whole genome shotgun (WGS) entry which is preliminary data.</text>
</comment>
<protein>
    <submittedName>
        <fullName evidence="1">Cytochrome P450</fullName>
    </submittedName>
</protein>
<dbReference type="Proteomes" id="UP001165186">
    <property type="component" value="Unassembled WGS sequence"/>
</dbReference>
<accession>A0ACB5S915</accession>
<sequence length="317" mass="35136">MSASAEVYRGVWKNHANGVWTLTLNERHGGILSAALIIFAGFVAVQSWNIVKFLLHQFLSTQTLHDGYRHNIRSVLRNSNSHTQALWLFFRLALGWRKQLGLAAALWRGSFVTVVSLLFVVASAVIRLYISLIWTANGDQVLIEHAACGAVQISAEDVQSFGVYWTGRLETATTYERQCYGVASSSNACNRYPASHLNWTIADGKCPFTDVDLCVTNNSVPVTMDTGFINSNTHLGMNGADEHAIDYRKVATCSPMLTTHVNIILNNDTNESVLLYEYGENTGFGSASTYNYSGNSLRYVNGYTLTYVNSLTSRVEY</sequence>
<evidence type="ECO:0000313" key="2">
    <source>
        <dbReference type="Proteomes" id="UP001165186"/>
    </source>
</evidence>
<reference evidence="1" key="1">
    <citation type="submission" date="2024-09" db="EMBL/GenBank/DDBJ databases">
        <title>Draft Genome Sequences of Neofusicoccum parvum.</title>
        <authorList>
            <person name="Ashida A."/>
            <person name="Camagna M."/>
            <person name="Tanaka A."/>
            <person name="Takemoto D."/>
        </authorList>
    </citation>
    <scope>NUCLEOTIDE SEQUENCE</scope>
    <source>
        <strain evidence="1">PPO83</strain>
    </source>
</reference>
<name>A0ACB5S915_9PEZI</name>
<evidence type="ECO:0000313" key="1">
    <source>
        <dbReference type="EMBL" id="GME29230.1"/>
    </source>
</evidence>
<dbReference type="EMBL" id="BSXG01000057">
    <property type="protein sequence ID" value="GME29230.1"/>
    <property type="molecule type" value="Genomic_DNA"/>
</dbReference>
<keyword evidence="2" id="KW-1185">Reference proteome</keyword>